<dbReference type="Pfam" id="PF24390">
    <property type="entry name" value="PRTase-CE"/>
    <property type="match status" value="1"/>
</dbReference>
<accession>A0A4V2E3W1</accession>
<proteinExistence type="predicted"/>
<reference evidence="2 3" key="1">
    <citation type="submission" date="2018-01" db="EMBL/GenBank/DDBJ databases">
        <title>Co-occurrence of chitin degradation, pigmentation and bioactivity in marine Pseudoalteromonas.</title>
        <authorList>
            <person name="Paulsen S."/>
            <person name="Gram L."/>
            <person name="Machado H."/>
        </authorList>
    </citation>
    <scope>NUCLEOTIDE SEQUENCE [LARGE SCALE GENOMIC DNA]</scope>
    <source>
        <strain evidence="2 3">S1946</strain>
    </source>
</reference>
<feature type="domain" description="PRTase-CE" evidence="1">
    <location>
        <begin position="39"/>
        <end position="341"/>
    </location>
</feature>
<dbReference type="Proteomes" id="UP000292345">
    <property type="component" value="Unassembled WGS sequence"/>
</dbReference>
<name>A0A4V2E3W1_9GAMM</name>
<dbReference type="RefSeq" id="WP_130244428.1">
    <property type="nucleotide sequence ID" value="NZ_PPUZ01000014.1"/>
</dbReference>
<gene>
    <name evidence="2" type="ORF">C3B51_05515</name>
</gene>
<dbReference type="InterPro" id="IPR056920">
    <property type="entry name" value="PRTase-CE"/>
</dbReference>
<organism evidence="2 3">
    <name type="scientific">Pseudoalteromonas rubra</name>
    <dbReference type="NCBI Taxonomy" id="43658"/>
    <lineage>
        <taxon>Bacteria</taxon>
        <taxon>Pseudomonadati</taxon>
        <taxon>Pseudomonadota</taxon>
        <taxon>Gammaproteobacteria</taxon>
        <taxon>Alteromonadales</taxon>
        <taxon>Pseudoalteromonadaceae</taxon>
        <taxon>Pseudoalteromonas</taxon>
    </lineage>
</organism>
<evidence type="ECO:0000259" key="1">
    <source>
        <dbReference type="Pfam" id="PF24390"/>
    </source>
</evidence>
<evidence type="ECO:0000313" key="3">
    <source>
        <dbReference type="Proteomes" id="UP000292345"/>
    </source>
</evidence>
<dbReference type="EMBL" id="PPUZ01000014">
    <property type="protein sequence ID" value="RZM83862.1"/>
    <property type="molecule type" value="Genomic_DNA"/>
</dbReference>
<comment type="caution">
    <text evidence="2">The sequence shown here is derived from an EMBL/GenBank/DDBJ whole genome shotgun (WGS) entry which is preliminary data.</text>
</comment>
<sequence length="346" mass="39813">MTTQQPTPVTEQTLIQDISAIISQYRFGSLAIAYDDAHVTRWINQFAPDERMIVLEETKRLLRQGYLSESTFDSFLDTLKPYFENRRGTAWNNVSLLNIQQNGSSQNVMVNKLSARIYEQYALTTKIDDMSANVFIYLDDFIFSGNRVLRDTRDWIANSAPQSCSLVITTIGHFNYGQYYVQRKLNEAIAESGKNIQLNFLKFRRSDSKENRFYQKDNADVFWPMESASHIAGVTEFLAVQSRQFSYRAPSKLSNTTFSSSRRETYENIILKYGLQIIGYSQDPSRVLKPLGFDTFEGLGFGATIFTYRNCPNNCPLVFWWGDPSAPAGTTLSRWYPLLQREAYAR</sequence>
<protein>
    <recommendedName>
        <fullName evidence="1">PRTase-CE domain-containing protein</fullName>
    </recommendedName>
</protein>
<dbReference type="AlphaFoldDB" id="A0A4V2E3W1"/>
<evidence type="ECO:0000313" key="2">
    <source>
        <dbReference type="EMBL" id="RZM83862.1"/>
    </source>
</evidence>